<keyword evidence="2" id="KW-1185">Reference proteome</keyword>
<protein>
    <recommendedName>
        <fullName evidence="3">Clostridial hydrophobic W</fullName>
    </recommendedName>
</protein>
<dbReference type="InterPro" id="IPR006637">
    <property type="entry name" value="ChW"/>
</dbReference>
<name>A0A923HVG5_9FIRM</name>
<dbReference type="SMART" id="SM00728">
    <property type="entry name" value="ChW"/>
    <property type="match status" value="5"/>
</dbReference>
<proteinExistence type="predicted"/>
<dbReference type="AlphaFoldDB" id="A0A923HVG5"/>
<evidence type="ECO:0008006" key="3">
    <source>
        <dbReference type="Google" id="ProtNLM"/>
    </source>
</evidence>
<dbReference type="EMBL" id="WJBD01000005">
    <property type="protein sequence ID" value="MBC3887922.1"/>
    <property type="molecule type" value="Genomic_DNA"/>
</dbReference>
<sequence>TDGALSGTEGQSKRLEAIQIKLTGTDADKFDIYYRVHAENYGWMGWTKNGASAGTEGLSLRLEAIEIKVVAKDAAAPGSTDQSFATGNIKCRYQTQIQDIGWQETKANGDLSGTTGQSLRLEGIKINIENAGYQVGVSYQTHVQDIGWQDPQTDGAMSGTEGQSKRLEAIRISLTGTDADLCDIYYQVHAENIGWMGWAKNGESAGTAGFAYRLEGIRIMVVPKGTAAPGSTDQAFISNN</sequence>
<dbReference type="Proteomes" id="UP000616595">
    <property type="component" value="Unassembled WGS sequence"/>
</dbReference>
<gene>
    <name evidence="1" type="ORF">GH810_06320</name>
</gene>
<reference evidence="1" key="1">
    <citation type="submission" date="2019-10" db="EMBL/GenBank/DDBJ databases">
        <authorList>
            <person name="Ross D.E."/>
            <person name="Gulliver D."/>
        </authorList>
    </citation>
    <scope>NUCLEOTIDE SEQUENCE</scope>
    <source>
        <strain evidence="1">DER-2019</strain>
    </source>
</reference>
<feature type="non-terminal residue" evidence="1">
    <location>
        <position position="1"/>
    </location>
</feature>
<organism evidence="1 2">
    <name type="scientific">Acetobacterium paludosum</name>
    <dbReference type="NCBI Taxonomy" id="52693"/>
    <lineage>
        <taxon>Bacteria</taxon>
        <taxon>Bacillati</taxon>
        <taxon>Bacillota</taxon>
        <taxon>Clostridia</taxon>
        <taxon>Eubacteriales</taxon>
        <taxon>Eubacteriaceae</taxon>
        <taxon>Acetobacterium</taxon>
    </lineage>
</organism>
<evidence type="ECO:0000313" key="2">
    <source>
        <dbReference type="Proteomes" id="UP000616595"/>
    </source>
</evidence>
<evidence type="ECO:0000313" key="1">
    <source>
        <dbReference type="EMBL" id="MBC3887922.1"/>
    </source>
</evidence>
<comment type="caution">
    <text evidence="1">The sequence shown here is derived from an EMBL/GenBank/DDBJ whole genome shotgun (WGS) entry which is preliminary data.</text>
</comment>
<dbReference type="Pfam" id="PF07538">
    <property type="entry name" value="ChW"/>
    <property type="match status" value="5"/>
</dbReference>
<accession>A0A923HVG5</accession>
<reference evidence="1" key="2">
    <citation type="submission" date="2020-10" db="EMBL/GenBank/DDBJ databases">
        <title>Comparative genomics of the Acetobacterium genus.</title>
        <authorList>
            <person name="Marshall C."/>
            <person name="May H."/>
            <person name="Norman S."/>
        </authorList>
    </citation>
    <scope>NUCLEOTIDE SEQUENCE</scope>
    <source>
        <strain evidence="1">DER-2019</strain>
    </source>
</reference>